<dbReference type="RefSeq" id="WP_062592196.1">
    <property type="nucleotide sequence ID" value="NZ_LQZQ01000045.1"/>
</dbReference>
<dbReference type="EMBL" id="LQZQ01000045">
    <property type="protein sequence ID" value="KYG74823.1"/>
    <property type="molecule type" value="Genomic_DNA"/>
</dbReference>
<accession>A0A150X804</accession>
<name>A0A150X804_ROSEK</name>
<evidence type="ECO:0000313" key="1">
    <source>
        <dbReference type="EMBL" id="KYG74823.1"/>
    </source>
</evidence>
<reference evidence="1" key="1">
    <citation type="submission" date="2016-01" db="EMBL/GenBank/DDBJ databases">
        <title>Genome sequencing of Roseivirga ehrenbergii KMM 6017.</title>
        <authorList>
            <person name="Selvaratnam C."/>
            <person name="Thevarajoo S."/>
            <person name="Goh K.M."/>
            <person name="Ee R."/>
            <person name="Chan K.-G."/>
            <person name="Chong C.S."/>
        </authorList>
    </citation>
    <scope>NUCLEOTIDE SEQUENCE [LARGE SCALE GENOMIC DNA]</scope>
    <source>
        <strain evidence="1">KMM 6017</strain>
    </source>
</reference>
<protein>
    <submittedName>
        <fullName evidence="1">Uncharacterized protein</fullName>
    </submittedName>
</protein>
<sequence>MHKSYSHELNHPEDFRVKYRFYSKEEGGRKTLPFQGYRSDFWYNRLGNQSVSQLFMIWPEFEDENDHEVPAQGTAKMWILDPSMRDFHRETISVGLEGFFMEGPRRVAECEVIEIVGLMDNPRA</sequence>
<keyword evidence="2" id="KW-1185">Reference proteome</keyword>
<organism evidence="1 2">
    <name type="scientific">Roseivirga ehrenbergii (strain DSM 102268 / JCM 13514 / KCTC 12282 / NCIMB 14502 / KMM 6017)</name>
    <dbReference type="NCBI Taxonomy" id="279360"/>
    <lineage>
        <taxon>Bacteria</taxon>
        <taxon>Pseudomonadati</taxon>
        <taxon>Bacteroidota</taxon>
        <taxon>Cytophagia</taxon>
        <taxon>Cytophagales</taxon>
        <taxon>Roseivirgaceae</taxon>
        <taxon>Roseivirga</taxon>
    </lineage>
</organism>
<proteinExistence type="predicted"/>
<dbReference type="AlphaFoldDB" id="A0A150X804"/>
<dbReference type="Proteomes" id="UP000075583">
    <property type="component" value="Unassembled WGS sequence"/>
</dbReference>
<evidence type="ECO:0000313" key="2">
    <source>
        <dbReference type="Proteomes" id="UP000075583"/>
    </source>
</evidence>
<dbReference type="STRING" id="279360.MB14_06355"/>
<dbReference type="Gene3D" id="2.40.30.10">
    <property type="entry name" value="Translation factors"/>
    <property type="match status" value="1"/>
</dbReference>
<dbReference type="OrthoDB" id="8905724at2"/>
<comment type="caution">
    <text evidence="1">The sequence shown here is derived from an EMBL/GenBank/DDBJ whole genome shotgun (WGS) entry which is preliminary data.</text>
</comment>
<gene>
    <name evidence="1" type="ORF">MB14_06355</name>
</gene>